<dbReference type="InterPro" id="IPR018060">
    <property type="entry name" value="HTH_AraC"/>
</dbReference>
<gene>
    <name evidence="5" type="ORF">QQ020_21030</name>
</gene>
<dbReference type="PROSITE" id="PS01124">
    <property type="entry name" value="HTH_ARAC_FAMILY_2"/>
    <property type="match status" value="1"/>
</dbReference>
<dbReference type="RefSeq" id="WP_346759916.1">
    <property type="nucleotide sequence ID" value="NZ_JAUJEB010000005.1"/>
</dbReference>
<evidence type="ECO:0000256" key="1">
    <source>
        <dbReference type="ARBA" id="ARBA00023015"/>
    </source>
</evidence>
<organism evidence="5 6">
    <name type="scientific">Agaribacillus aureus</name>
    <dbReference type="NCBI Taxonomy" id="3051825"/>
    <lineage>
        <taxon>Bacteria</taxon>
        <taxon>Pseudomonadati</taxon>
        <taxon>Bacteroidota</taxon>
        <taxon>Cytophagia</taxon>
        <taxon>Cytophagales</taxon>
        <taxon>Splendidivirgaceae</taxon>
        <taxon>Agaribacillus</taxon>
    </lineage>
</organism>
<dbReference type="Gene3D" id="1.10.10.60">
    <property type="entry name" value="Homeodomain-like"/>
    <property type="match status" value="2"/>
</dbReference>
<evidence type="ECO:0000313" key="5">
    <source>
        <dbReference type="EMBL" id="MDN5214577.1"/>
    </source>
</evidence>
<evidence type="ECO:0000259" key="4">
    <source>
        <dbReference type="PROSITE" id="PS01124"/>
    </source>
</evidence>
<keyword evidence="2" id="KW-0238">DNA-binding</keyword>
<evidence type="ECO:0000256" key="2">
    <source>
        <dbReference type="ARBA" id="ARBA00023125"/>
    </source>
</evidence>
<reference evidence="5" key="1">
    <citation type="submission" date="2023-06" db="EMBL/GenBank/DDBJ databases">
        <title>Genomic of Agaribacillus aureum.</title>
        <authorList>
            <person name="Wang G."/>
        </authorList>
    </citation>
    <scope>NUCLEOTIDE SEQUENCE</scope>
    <source>
        <strain evidence="5">BMA12</strain>
    </source>
</reference>
<name>A0ABT8LC99_9BACT</name>
<dbReference type="Proteomes" id="UP001172083">
    <property type="component" value="Unassembled WGS sequence"/>
</dbReference>
<sequence length="150" mass="17537">MDKEPYSNVYLYRRIVQAKLFIDKNFADHLDLDNIAGEAFFSKYHFLRLFKKIYHKTPYQYLTAVRIEKAMELLGNNKSVTEVCFLVGFESISSFSGLFKRLVGTSPSAYLLQQQQIKAQVLKTPLRFVPNCFAENYGWKQKSNFEEVPE</sequence>
<dbReference type="InterPro" id="IPR009057">
    <property type="entry name" value="Homeodomain-like_sf"/>
</dbReference>
<dbReference type="InterPro" id="IPR020449">
    <property type="entry name" value="Tscrpt_reg_AraC-type_HTH"/>
</dbReference>
<dbReference type="SUPFAM" id="SSF46689">
    <property type="entry name" value="Homeodomain-like"/>
    <property type="match status" value="2"/>
</dbReference>
<feature type="domain" description="HTH araC/xylS-type" evidence="4">
    <location>
        <begin position="16"/>
        <end position="113"/>
    </location>
</feature>
<dbReference type="InterPro" id="IPR018062">
    <property type="entry name" value="HTH_AraC-typ_CS"/>
</dbReference>
<dbReference type="PRINTS" id="PR00032">
    <property type="entry name" value="HTHARAC"/>
</dbReference>
<evidence type="ECO:0000313" key="6">
    <source>
        <dbReference type="Proteomes" id="UP001172083"/>
    </source>
</evidence>
<protein>
    <submittedName>
        <fullName evidence="5">AraC family transcriptional regulator</fullName>
    </submittedName>
</protein>
<evidence type="ECO:0000256" key="3">
    <source>
        <dbReference type="ARBA" id="ARBA00023163"/>
    </source>
</evidence>
<dbReference type="EMBL" id="JAUJEB010000005">
    <property type="protein sequence ID" value="MDN5214577.1"/>
    <property type="molecule type" value="Genomic_DNA"/>
</dbReference>
<dbReference type="PROSITE" id="PS00041">
    <property type="entry name" value="HTH_ARAC_FAMILY_1"/>
    <property type="match status" value="1"/>
</dbReference>
<accession>A0ABT8LC99</accession>
<keyword evidence="6" id="KW-1185">Reference proteome</keyword>
<dbReference type="Pfam" id="PF12833">
    <property type="entry name" value="HTH_18"/>
    <property type="match status" value="1"/>
</dbReference>
<dbReference type="PANTHER" id="PTHR43280:SF2">
    <property type="entry name" value="HTH-TYPE TRANSCRIPTIONAL REGULATOR EXSA"/>
    <property type="match status" value="1"/>
</dbReference>
<keyword evidence="1" id="KW-0805">Transcription regulation</keyword>
<dbReference type="PANTHER" id="PTHR43280">
    <property type="entry name" value="ARAC-FAMILY TRANSCRIPTIONAL REGULATOR"/>
    <property type="match status" value="1"/>
</dbReference>
<proteinExistence type="predicted"/>
<comment type="caution">
    <text evidence="5">The sequence shown here is derived from an EMBL/GenBank/DDBJ whole genome shotgun (WGS) entry which is preliminary data.</text>
</comment>
<dbReference type="SMART" id="SM00342">
    <property type="entry name" value="HTH_ARAC"/>
    <property type="match status" value="1"/>
</dbReference>
<keyword evidence="3" id="KW-0804">Transcription</keyword>